<dbReference type="Proteomes" id="UP000604046">
    <property type="component" value="Unassembled WGS sequence"/>
</dbReference>
<sequence>MQIAAQGFFQEEEDLQDTHCKSASKSRWCPPHHGWSAAASDVARGARGIFAHLVPSFFPCTDANRFLGKDLKCLFHSLRTWTAARCTFLVPEKLPAILFGLQQLRRTSGDFNTGQPSGQSASPGSYQKPPEIRTKGSGPVWV</sequence>
<reference evidence="2" key="1">
    <citation type="submission" date="2021-02" db="EMBL/GenBank/DDBJ databases">
        <authorList>
            <person name="Dougan E. K."/>
            <person name="Rhodes N."/>
            <person name="Thang M."/>
            <person name="Chan C."/>
        </authorList>
    </citation>
    <scope>NUCLEOTIDE SEQUENCE</scope>
</reference>
<organism evidence="2 3">
    <name type="scientific">Symbiodinium natans</name>
    <dbReference type="NCBI Taxonomy" id="878477"/>
    <lineage>
        <taxon>Eukaryota</taxon>
        <taxon>Sar</taxon>
        <taxon>Alveolata</taxon>
        <taxon>Dinophyceae</taxon>
        <taxon>Suessiales</taxon>
        <taxon>Symbiodiniaceae</taxon>
        <taxon>Symbiodinium</taxon>
    </lineage>
</organism>
<comment type="caution">
    <text evidence="2">The sequence shown here is derived from an EMBL/GenBank/DDBJ whole genome shotgun (WGS) entry which is preliminary data.</text>
</comment>
<evidence type="ECO:0000313" key="2">
    <source>
        <dbReference type="EMBL" id="CAE7609130.1"/>
    </source>
</evidence>
<protein>
    <submittedName>
        <fullName evidence="2">Uncharacterized protein</fullName>
    </submittedName>
</protein>
<evidence type="ECO:0000313" key="3">
    <source>
        <dbReference type="Proteomes" id="UP000604046"/>
    </source>
</evidence>
<evidence type="ECO:0000256" key="1">
    <source>
        <dbReference type="SAM" id="MobiDB-lite"/>
    </source>
</evidence>
<dbReference type="EMBL" id="CAJNDS010002820">
    <property type="protein sequence ID" value="CAE7609130.1"/>
    <property type="molecule type" value="Genomic_DNA"/>
</dbReference>
<dbReference type="AlphaFoldDB" id="A0A812VB85"/>
<feature type="region of interest" description="Disordered" evidence="1">
    <location>
        <begin position="109"/>
        <end position="142"/>
    </location>
</feature>
<name>A0A812VB85_9DINO</name>
<gene>
    <name evidence="2" type="ORF">SNAT2548_LOCUS34625</name>
</gene>
<accession>A0A812VB85</accession>
<keyword evidence="3" id="KW-1185">Reference proteome</keyword>
<feature type="compositionally biased region" description="Low complexity" evidence="1">
    <location>
        <begin position="114"/>
        <end position="125"/>
    </location>
</feature>
<proteinExistence type="predicted"/>